<dbReference type="AlphaFoldDB" id="A0A1N7ELG0"/>
<name>A0A1N7ELG0_9EURY</name>
<accession>A0A1N7ELG0</accession>
<keyword evidence="2" id="KW-1185">Reference proteome</keyword>
<evidence type="ECO:0000313" key="2">
    <source>
        <dbReference type="Proteomes" id="UP000185687"/>
    </source>
</evidence>
<organism evidence="1 2">
    <name type="scientific">Natronorubrum daqingense</name>
    <dbReference type="NCBI Taxonomy" id="588898"/>
    <lineage>
        <taxon>Archaea</taxon>
        <taxon>Methanobacteriati</taxon>
        <taxon>Methanobacteriota</taxon>
        <taxon>Stenosarchaea group</taxon>
        <taxon>Halobacteria</taxon>
        <taxon>Halobacteriales</taxon>
        <taxon>Natrialbaceae</taxon>
        <taxon>Natronorubrum</taxon>
    </lineage>
</organism>
<gene>
    <name evidence="1" type="ORF">SAMN05421809_2683</name>
</gene>
<evidence type="ECO:0000313" key="1">
    <source>
        <dbReference type="EMBL" id="SIR88884.1"/>
    </source>
</evidence>
<proteinExistence type="predicted"/>
<dbReference type="EMBL" id="FTNP01000004">
    <property type="protein sequence ID" value="SIR88884.1"/>
    <property type="molecule type" value="Genomic_DNA"/>
</dbReference>
<dbReference type="Proteomes" id="UP000185687">
    <property type="component" value="Unassembled WGS sequence"/>
</dbReference>
<reference evidence="1 2" key="1">
    <citation type="submission" date="2017-01" db="EMBL/GenBank/DDBJ databases">
        <authorList>
            <person name="Mah S.A."/>
            <person name="Swanson W.J."/>
            <person name="Moy G.W."/>
            <person name="Vacquier V.D."/>
        </authorList>
    </citation>
    <scope>NUCLEOTIDE SEQUENCE [LARGE SCALE GENOMIC DNA]</scope>
    <source>
        <strain evidence="1 2">CGMCC 1.8909</strain>
    </source>
</reference>
<sequence>MCLIELVENTNGCFRLVGIVSDSSDKNVRVEKSS</sequence>
<protein>
    <submittedName>
        <fullName evidence="1">Uncharacterized protein</fullName>
    </submittedName>
</protein>